<reference evidence="1" key="1">
    <citation type="submission" date="2023-07" db="EMBL/GenBank/DDBJ databases">
        <title>draft genome sequence of fig (Ficus carica).</title>
        <authorList>
            <person name="Takahashi T."/>
            <person name="Nishimura K."/>
        </authorList>
    </citation>
    <scope>NUCLEOTIDE SEQUENCE</scope>
</reference>
<gene>
    <name evidence="1" type="ORF">TIFTF001_017110</name>
</gene>
<evidence type="ECO:0000313" key="2">
    <source>
        <dbReference type="Proteomes" id="UP001187192"/>
    </source>
</evidence>
<dbReference type="AlphaFoldDB" id="A0AA88D7Y7"/>
<name>A0AA88D7Y7_FICCA</name>
<protein>
    <submittedName>
        <fullName evidence="1">Uncharacterized protein</fullName>
    </submittedName>
</protein>
<organism evidence="1 2">
    <name type="scientific">Ficus carica</name>
    <name type="common">Common fig</name>
    <dbReference type="NCBI Taxonomy" id="3494"/>
    <lineage>
        <taxon>Eukaryota</taxon>
        <taxon>Viridiplantae</taxon>
        <taxon>Streptophyta</taxon>
        <taxon>Embryophyta</taxon>
        <taxon>Tracheophyta</taxon>
        <taxon>Spermatophyta</taxon>
        <taxon>Magnoliopsida</taxon>
        <taxon>eudicotyledons</taxon>
        <taxon>Gunneridae</taxon>
        <taxon>Pentapetalae</taxon>
        <taxon>rosids</taxon>
        <taxon>fabids</taxon>
        <taxon>Rosales</taxon>
        <taxon>Moraceae</taxon>
        <taxon>Ficeae</taxon>
        <taxon>Ficus</taxon>
    </lineage>
</organism>
<dbReference type="Proteomes" id="UP001187192">
    <property type="component" value="Unassembled WGS sequence"/>
</dbReference>
<accession>A0AA88D7Y7</accession>
<keyword evidence="2" id="KW-1185">Reference proteome</keyword>
<sequence length="74" mass="7946">MYRENETVVEEVELCRGGATGAGLSGGGLGSLKGGRWRLVQVEGGVAGLGLARSRSMIILFEIGGWFLYHQVHR</sequence>
<evidence type="ECO:0000313" key="1">
    <source>
        <dbReference type="EMBL" id="GMN47935.1"/>
    </source>
</evidence>
<comment type="caution">
    <text evidence="1">The sequence shown here is derived from an EMBL/GenBank/DDBJ whole genome shotgun (WGS) entry which is preliminary data.</text>
</comment>
<proteinExistence type="predicted"/>
<dbReference type="EMBL" id="BTGU01000027">
    <property type="protein sequence ID" value="GMN47935.1"/>
    <property type="molecule type" value="Genomic_DNA"/>
</dbReference>
<dbReference type="Gramene" id="FCD_00011960-RA">
    <property type="protein sequence ID" value="FCD_00011960-RA:cds"/>
    <property type="gene ID" value="FCD_00011960"/>
</dbReference>